<dbReference type="SMART" id="SM00256">
    <property type="entry name" value="FBOX"/>
    <property type="match status" value="1"/>
</dbReference>
<feature type="compositionally biased region" description="Polar residues" evidence="2">
    <location>
        <begin position="1322"/>
        <end position="1331"/>
    </location>
</feature>
<feature type="compositionally biased region" description="Polar residues" evidence="2">
    <location>
        <begin position="1194"/>
        <end position="1212"/>
    </location>
</feature>
<sequence>MEEEETQAEKDANSTRNLEEMRLKRLAYFQGPQTGTGQATTNSDRASNFQADSKGTNSQKEGKQKPIVKTSEFRMSVNTEKEEVGKRKNNQSVSYTKISLDSQPTGSVDASKGKRRSSSSSISDSDLRALVTPTRPAVSVKPSVSSNIPQYSKNHESSFNRGRGVSNENIWPSEKSQRVVRNSGDSEVENLFSNRKWVSGNEIPPLSLKESVDIDSVSVFKSNADFDNLGLSTHRPESETKSNVFDFADRKKAPRQRSVSSESLLLGAKAEDMRNLLGERKYREFVEKSERELNQLHKLVEESPSPLQWKSGSSSERSSRIDGPARRNTPTPPLNPPCPQPAGTSNRGPSPRRRLRSSSPQMVSKTLQDIARTKEVRESNSARNYEQVVVPHNVTFSADEIYRQAYGPGNGGSNDVRKSSISSVSSSYQDPSTAFWNTVTPRQMVGSMSPSTPHGVPMYQQPHFMPVNVSGIPVHTQPPPQPVYAASPTSSGAYFYPQCGVPMMNMAGGGGGGGQFAYPRQQNIYMGVPPGTPPQSPDSYPYHHHGHPLSQNMPHAPGTPAYNPAGMSWQYAPGQFVATPHPPAEHAEAVRHHHEQRRHVQENQAHNNVHAPGSEFSATSIERYFASLGMSPPPNYPPPSYNVHQPPPTHHPPPSHHHPPLHHHPPPNQPPPSSHPPQQHRYQESNRQSADVQQSYDSSYRNSADMDDDDDMTTVTRTSIATGTSIVAGGITERMEQLGVDPQFLNNLKQRTENLIADEEALDAIRNKVRVCPECQAVNKEYMTWCLQCGGVLIGVDPIPMKDLKKKSKEKKSGNADSSSRHKKSHSRTRSGDGERIPISVQHYDGEPTDEPLLEYEEKVEIIYEDVPTKQPYKDLSSKERSVKDGAMKKHQRASSSKETPVRDLTGTKKHQPDYVLKELSVEDVEDSRDTFRSFFSEEHVMDNVDDTTRNLFSKEFVVEDVLGLKESPESGRGASENSSPARRKMSREVSSEDVADLSQSNLEVTENKDSGRPSSGEDTRKPQLHAQLVPDNGPRRSNKEISDICEVINDPIIRGFIKNYLEKKSDDTTPEFSRVGEPYKESSVQESGAGTRTTPGKHNTVSMPAASGHVTRVKSATSKSAALKSAPPAKKSDTPKKKKKAVKKGHEAIDVEIFGMEEARLCRSSRSGANLVPKLNLVNTSDEDDSSEQTDSLQGGPSLTQGPVSDASTTLEDLAPVNYDKEMKVMTAGLIAGKGTNNVSNPPPQNHTLSPSHNRNEERANSNFQFLQQLVEADTPKASPPQQQKKRINQARPTVPQGRPSPTSKVRASIDAPPPNRRWMRSSTAWSSYNPRELRTRSSCNFQQRGGAVRQSAAIVQASQSTDNLADLNRQEMPPSQRPRPASADLSHRRGANRGRPSSGGRGGRPYSAGHFVPPQSRQQIEPARSAAAGDHVQVPQQRQGGSESNSNGNMESPRSPNTDIEGRPIHRLTVQENTLPLIPAGPSTALKIYDRCFEVTPRDELEGQDSKWLFLPDELWLHVFSFLPQLDLFHVTLSCKQLHCIALDPNLWKRVTVRKKPMSNEWLSEIAKRHPVSMAMIQCHGDNVSENTLRDFFKEIAPKVEELNFSRCSKGKLIGDEILLHASTHCRHLTHVDASWCHVTDVGLTALAGCCHRLESLCLNGCQQISDESLKAVVEKHGASLRVLELFGCFSLTPISFRHLAEHCTFLLTLNMGQCYKISDSHMITLSASLSRVETLDLRGCKKLGDNSIRKIVKNCRRLRHLTLANCPLLSNAAVVEIATYLPDIRSLDVCGCNLISDTSLRTLASNCYRMTSIDISSTSCTHKSVLMLAESCRNLESAKFNFLADIHDTSLSKLIKSCKRLNTIHLYGCNVRDAEGLKRFNRFVKIEM</sequence>
<feature type="region of interest" description="Disordered" evidence="2">
    <location>
        <begin position="407"/>
        <end position="431"/>
    </location>
</feature>
<feature type="region of interest" description="Disordered" evidence="2">
    <location>
        <begin position="1365"/>
        <end position="1465"/>
    </location>
</feature>
<feature type="region of interest" description="Disordered" evidence="2">
    <location>
        <begin position="967"/>
        <end position="1039"/>
    </location>
</feature>
<feature type="compositionally biased region" description="Pro residues" evidence="2">
    <location>
        <begin position="666"/>
        <end position="675"/>
    </location>
</feature>
<feature type="region of interest" description="Disordered" evidence="2">
    <location>
        <begin position="297"/>
        <end position="384"/>
    </location>
</feature>
<name>A0AAN9G875_9CAEN</name>
<feature type="region of interest" description="Disordered" evidence="2">
    <location>
        <begin position="1067"/>
        <end position="1146"/>
    </location>
</feature>
<feature type="region of interest" description="Disordered" evidence="2">
    <location>
        <begin position="25"/>
        <end position="176"/>
    </location>
</feature>
<feature type="region of interest" description="Disordered" evidence="2">
    <location>
        <begin position="1234"/>
        <end position="1259"/>
    </location>
</feature>
<evidence type="ECO:0000313" key="5">
    <source>
        <dbReference type="Proteomes" id="UP001374579"/>
    </source>
</evidence>
<feature type="region of interest" description="Disordered" evidence="2">
    <location>
        <begin position="1180"/>
        <end position="1212"/>
    </location>
</feature>
<comment type="caution">
    <text evidence="4">The sequence shown here is derived from an EMBL/GenBank/DDBJ whole genome shotgun (WGS) entry which is preliminary data.</text>
</comment>
<feature type="compositionally biased region" description="Polar residues" evidence="2">
    <location>
        <begin position="42"/>
        <end position="59"/>
    </location>
</feature>
<evidence type="ECO:0000313" key="4">
    <source>
        <dbReference type="EMBL" id="KAK7099183.1"/>
    </source>
</evidence>
<feature type="region of interest" description="Disordered" evidence="2">
    <location>
        <begin position="585"/>
        <end position="613"/>
    </location>
</feature>
<dbReference type="EMBL" id="JBAMIC010000012">
    <property type="protein sequence ID" value="KAK7099182.1"/>
    <property type="molecule type" value="Genomic_DNA"/>
</dbReference>
<dbReference type="Pfam" id="PF25372">
    <property type="entry name" value="DUF7885"/>
    <property type="match status" value="1"/>
</dbReference>
<feature type="compositionally biased region" description="Low complexity" evidence="2">
    <location>
        <begin position="30"/>
        <end position="41"/>
    </location>
</feature>
<proteinExistence type="predicted"/>
<feature type="compositionally biased region" description="Polar residues" evidence="2">
    <location>
        <begin position="1083"/>
        <end position="1103"/>
    </location>
</feature>
<dbReference type="InterPro" id="IPR001611">
    <property type="entry name" value="Leu-rich_rpt"/>
</dbReference>
<dbReference type="SMART" id="SM00367">
    <property type="entry name" value="LRR_CC"/>
    <property type="match status" value="8"/>
</dbReference>
<dbReference type="InterPro" id="IPR032675">
    <property type="entry name" value="LRR_dom_sf"/>
</dbReference>
<feature type="region of interest" description="Disordered" evidence="2">
    <location>
        <begin position="805"/>
        <end position="851"/>
    </location>
</feature>
<feature type="compositionally biased region" description="Pro residues" evidence="2">
    <location>
        <begin position="330"/>
        <end position="340"/>
    </location>
</feature>
<feature type="region of interest" description="Disordered" evidence="2">
    <location>
        <begin position="871"/>
        <end position="907"/>
    </location>
</feature>
<feature type="compositionally biased region" description="Polar residues" evidence="2">
    <location>
        <begin position="159"/>
        <end position="170"/>
    </location>
</feature>
<dbReference type="SUPFAM" id="SSF81383">
    <property type="entry name" value="F-box domain"/>
    <property type="match status" value="1"/>
</dbReference>
<dbReference type="Pfam" id="PF12937">
    <property type="entry name" value="F-box-like"/>
    <property type="match status" value="1"/>
</dbReference>
<feature type="compositionally biased region" description="Basic and acidic residues" evidence="2">
    <location>
        <begin position="872"/>
        <end position="888"/>
    </location>
</feature>
<dbReference type="SUPFAM" id="SSF52047">
    <property type="entry name" value="RNI-like"/>
    <property type="match status" value="1"/>
</dbReference>
<dbReference type="InterPro" id="IPR057207">
    <property type="entry name" value="FBXL15_LRR"/>
</dbReference>
<gene>
    <name evidence="4" type="ORF">V1264_003364</name>
</gene>
<dbReference type="InterPro" id="IPR036047">
    <property type="entry name" value="F-box-like_dom_sf"/>
</dbReference>
<evidence type="ECO:0000256" key="1">
    <source>
        <dbReference type="ARBA" id="ARBA00022786"/>
    </source>
</evidence>
<feature type="region of interest" description="Disordered" evidence="2">
    <location>
        <begin position="636"/>
        <end position="711"/>
    </location>
</feature>
<dbReference type="GO" id="GO:0019005">
    <property type="term" value="C:SCF ubiquitin ligase complex"/>
    <property type="evidence" value="ECO:0007669"/>
    <property type="project" value="TreeGrafter"/>
</dbReference>
<dbReference type="EMBL" id="JBAMIC010000012">
    <property type="protein sequence ID" value="KAK7099183.1"/>
    <property type="molecule type" value="Genomic_DNA"/>
</dbReference>
<dbReference type="PROSITE" id="PS50181">
    <property type="entry name" value="FBOX"/>
    <property type="match status" value="1"/>
</dbReference>
<feature type="compositionally biased region" description="Basic and acidic residues" evidence="2">
    <location>
        <begin position="371"/>
        <end position="380"/>
    </location>
</feature>
<evidence type="ECO:0000256" key="2">
    <source>
        <dbReference type="SAM" id="MobiDB-lite"/>
    </source>
</evidence>
<evidence type="ECO:0000259" key="3">
    <source>
        <dbReference type="PROSITE" id="PS50181"/>
    </source>
</evidence>
<dbReference type="GO" id="GO:0031146">
    <property type="term" value="P:SCF-dependent proteasomal ubiquitin-dependent protein catabolic process"/>
    <property type="evidence" value="ECO:0007669"/>
    <property type="project" value="TreeGrafter"/>
</dbReference>
<organism evidence="4 5">
    <name type="scientific">Littorina saxatilis</name>
    <dbReference type="NCBI Taxonomy" id="31220"/>
    <lineage>
        <taxon>Eukaryota</taxon>
        <taxon>Metazoa</taxon>
        <taxon>Spiralia</taxon>
        <taxon>Lophotrochozoa</taxon>
        <taxon>Mollusca</taxon>
        <taxon>Gastropoda</taxon>
        <taxon>Caenogastropoda</taxon>
        <taxon>Littorinimorpha</taxon>
        <taxon>Littorinoidea</taxon>
        <taxon>Littorinidae</taxon>
        <taxon>Littorina</taxon>
    </lineage>
</organism>
<feature type="region of interest" description="Disordered" evidence="2">
    <location>
        <begin position="1276"/>
        <end position="1335"/>
    </location>
</feature>
<feature type="compositionally biased region" description="Polar residues" evidence="2">
    <location>
        <begin position="90"/>
        <end position="108"/>
    </location>
</feature>
<feature type="compositionally biased region" description="Polar residues" evidence="2">
    <location>
        <begin position="1236"/>
        <end position="1254"/>
    </location>
</feature>
<dbReference type="CDD" id="cd22139">
    <property type="entry name" value="F-box_unchar"/>
    <property type="match status" value="1"/>
</dbReference>
<dbReference type="Proteomes" id="UP001374579">
    <property type="component" value="Unassembled WGS sequence"/>
</dbReference>
<dbReference type="Gene3D" id="3.80.10.10">
    <property type="entry name" value="Ribonuclease Inhibitor"/>
    <property type="match status" value="2"/>
</dbReference>
<feature type="compositionally biased region" description="Pro residues" evidence="2">
    <location>
        <begin position="636"/>
        <end position="652"/>
    </location>
</feature>
<feature type="compositionally biased region" description="Basic residues" evidence="2">
    <location>
        <begin position="653"/>
        <end position="665"/>
    </location>
</feature>
<feature type="compositionally biased region" description="Polar residues" evidence="2">
    <location>
        <begin position="685"/>
        <end position="702"/>
    </location>
</feature>
<feature type="compositionally biased region" description="Polar residues" evidence="2">
    <location>
        <begin position="142"/>
        <end position="152"/>
    </location>
</feature>
<protein>
    <recommendedName>
        <fullName evidence="3">F-box domain-containing protein</fullName>
    </recommendedName>
</protein>
<keyword evidence="5" id="KW-1185">Reference proteome</keyword>
<feature type="compositionally biased region" description="Basic and acidic residues" evidence="2">
    <location>
        <begin position="1006"/>
        <end position="1022"/>
    </location>
</feature>
<feature type="domain" description="F-box" evidence="3">
    <location>
        <begin position="1507"/>
        <end position="1553"/>
    </location>
</feature>
<dbReference type="InterPro" id="IPR001810">
    <property type="entry name" value="F-box_dom"/>
</dbReference>
<accession>A0AAN9G875</accession>
<feature type="compositionally biased region" description="Low complexity" evidence="2">
    <location>
        <begin position="1438"/>
        <end position="1451"/>
    </location>
</feature>
<dbReference type="PANTHER" id="PTHR13318">
    <property type="entry name" value="PARTNER OF PAIRED, ISOFORM B-RELATED"/>
    <property type="match status" value="1"/>
</dbReference>
<reference evidence="4 5" key="1">
    <citation type="submission" date="2024-02" db="EMBL/GenBank/DDBJ databases">
        <title>Chromosome-scale genome assembly of the rough periwinkle Littorina saxatilis.</title>
        <authorList>
            <person name="De Jode A."/>
            <person name="Faria R."/>
            <person name="Formenti G."/>
            <person name="Sims Y."/>
            <person name="Smith T.P."/>
            <person name="Tracey A."/>
            <person name="Wood J.M.D."/>
            <person name="Zagrodzka Z.B."/>
            <person name="Johannesson K."/>
            <person name="Butlin R.K."/>
            <person name="Leder E.H."/>
        </authorList>
    </citation>
    <scope>NUCLEOTIDE SEQUENCE [LARGE SCALE GENOMIC DNA]</scope>
    <source>
        <strain evidence="4">Snail1</strain>
        <tissue evidence="4">Muscle</tissue>
    </source>
</reference>
<keyword evidence="1" id="KW-0833">Ubl conjugation pathway</keyword>
<dbReference type="Pfam" id="PF13516">
    <property type="entry name" value="LRR_6"/>
    <property type="match status" value="1"/>
</dbReference>
<feature type="compositionally biased region" description="Low complexity" evidence="2">
    <location>
        <begin position="1115"/>
        <end position="1130"/>
    </location>
</feature>
<dbReference type="InterPro" id="IPR006553">
    <property type="entry name" value="Leu-rich_rpt_Cys-con_subtyp"/>
</dbReference>